<sequence length="263" mass="28694">SSGLSAACTAGRCAMELCRSSSVHRITEWPGLKRTTMLISFQPPAVCRVANQQTRLPRATSSLTTRFTNAMDIPVRFVEKNVKLRGKVHRVTERGLEVEHIPISSEGLLLVRLAGVELTPEGTVWLQRELKPSQMIWFQLLGREHLALECLVLVNKVNVAVRGRTLSSESSFSSGRNISSGCLFLGPPKVSFLSSTAQLCVCVSTWGWLWSGRSDGAQPASVCSETTAKTPAWGTDSQVHQCGGTQTPKHTVIQRYGTSQGWG</sequence>
<accession>A0A8C9F2W2</accession>
<dbReference type="GO" id="GO:0005615">
    <property type="term" value="C:extracellular space"/>
    <property type="evidence" value="ECO:0007669"/>
    <property type="project" value="TreeGrafter"/>
</dbReference>
<dbReference type="PANTHER" id="PTHR28434:SF1">
    <property type="entry name" value="PROTEIN C3ORF33"/>
    <property type="match status" value="1"/>
</dbReference>
<evidence type="ECO:0000313" key="1">
    <source>
        <dbReference type="Ensembl" id="ENSPSTP00000008483.1"/>
    </source>
</evidence>
<proteinExistence type="predicted"/>
<dbReference type="Ensembl" id="ENSPSTT00000008900.1">
    <property type="protein sequence ID" value="ENSPSTP00000008483.1"/>
    <property type="gene ID" value="ENSPSTG00000005983.1"/>
</dbReference>
<name>A0A8C9F2W2_PAVCR</name>
<dbReference type="PANTHER" id="PTHR28434">
    <property type="entry name" value="PROTEIN C3ORF33"/>
    <property type="match status" value="1"/>
</dbReference>
<dbReference type="AlphaFoldDB" id="A0A8C9F2W2"/>
<dbReference type="Proteomes" id="UP000694428">
    <property type="component" value="Unplaced"/>
</dbReference>
<dbReference type="InterPro" id="IPR042421">
    <property type="entry name" value="C3orf33-like"/>
</dbReference>
<reference evidence="1" key="2">
    <citation type="submission" date="2025-09" db="UniProtKB">
        <authorList>
            <consortium name="Ensembl"/>
        </authorList>
    </citation>
    <scope>IDENTIFICATION</scope>
</reference>
<organism evidence="1 2">
    <name type="scientific">Pavo cristatus</name>
    <name type="common">Indian peafowl</name>
    <name type="synonym">Blue peafowl</name>
    <dbReference type="NCBI Taxonomy" id="9049"/>
    <lineage>
        <taxon>Eukaryota</taxon>
        <taxon>Metazoa</taxon>
        <taxon>Chordata</taxon>
        <taxon>Craniata</taxon>
        <taxon>Vertebrata</taxon>
        <taxon>Euteleostomi</taxon>
        <taxon>Archelosauria</taxon>
        <taxon>Archosauria</taxon>
        <taxon>Dinosauria</taxon>
        <taxon>Saurischia</taxon>
        <taxon>Theropoda</taxon>
        <taxon>Coelurosauria</taxon>
        <taxon>Aves</taxon>
        <taxon>Neognathae</taxon>
        <taxon>Galloanserae</taxon>
        <taxon>Galliformes</taxon>
        <taxon>Phasianidae</taxon>
        <taxon>Phasianinae</taxon>
        <taxon>Pavo</taxon>
    </lineage>
</organism>
<keyword evidence="2" id="KW-1185">Reference proteome</keyword>
<protein>
    <submittedName>
        <fullName evidence="1">Uncharacterized protein</fullName>
    </submittedName>
</protein>
<reference evidence="1" key="1">
    <citation type="submission" date="2025-08" db="UniProtKB">
        <authorList>
            <consortium name="Ensembl"/>
        </authorList>
    </citation>
    <scope>IDENTIFICATION</scope>
</reference>
<evidence type="ECO:0000313" key="2">
    <source>
        <dbReference type="Proteomes" id="UP000694428"/>
    </source>
</evidence>